<dbReference type="EMBL" id="UZAE01000574">
    <property type="protein sequence ID" value="VDN97326.1"/>
    <property type="molecule type" value="Genomic_DNA"/>
</dbReference>
<evidence type="ECO:0000313" key="6">
    <source>
        <dbReference type="EMBL" id="VDN97326.1"/>
    </source>
</evidence>
<evidence type="ECO:0000313" key="8">
    <source>
        <dbReference type="WBParaSite" id="HNAJ_0000146801-mRNA-1"/>
    </source>
</evidence>
<reference evidence="8" key="1">
    <citation type="submission" date="2017-02" db="UniProtKB">
        <authorList>
            <consortium name="WormBaseParasite"/>
        </authorList>
    </citation>
    <scope>IDENTIFICATION</scope>
</reference>
<dbReference type="STRING" id="102285.A0A0R3T396"/>
<name>A0A0R3T396_RODNA</name>
<dbReference type="PROSITE" id="PS00108">
    <property type="entry name" value="PROTEIN_KINASE_ST"/>
    <property type="match status" value="1"/>
</dbReference>
<dbReference type="PROSITE" id="PS50011">
    <property type="entry name" value="PROTEIN_KINASE_DOM"/>
    <property type="match status" value="1"/>
</dbReference>
<evidence type="ECO:0000259" key="5">
    <source>
        <dbReference type="PROSITE" id="PS50011"/>
    </source>
</evidence>
<dbReference type="SMART" id="SM00220">
    <property type="entry name" value="S_TKc"/>
    <property type="match status" value="1"/>
</dbReference>
<dbReference type="GO" id="GO:0005524">
    <property type="term" value="F:ATP binding"/>
    <property type="evidence" value="ECO:0007669"/>
    <property type="project" value="UniProtKB-UniRule"/>
</dbReference>
<dbReference type="InterPro" id="IPR000719">
    <property type="entry name" value="Prot_kinase_dom"/>
</dbReference>
<gene>
    <name evidence="6" type="ORF">HNAJ_LOCUS1467</name>
</gene>
<evidence type="ECO:0000256" key="1">
    <source>
        <dbReference type="ARBA" id="ARBA00022741"/>
    </source>
</evidence>
<dbReference type="InterPro" id="IPR011009">
    <property type="entry name" value="Kinase-like_dom_sf"/>
</dbReference>
<keyword evidence="1 3" id="KW-0547">Nucleotide-binding</keyword>
<comment type="similarity">
    <text evidence="4">Belongs to the protein kinase superfamily.</text>
</comment>
<keyword evidence="4" id="KW-0418">Kinase</keyword>
<dbReference type="WBParaSite" id="HNAJ_0000146801-mRNA-1">
    <property type="protein sequence ID" value="HNAJ_0000146801-mRNA-1"/>
    <property type="gene ID" value="HNAJ_0000146801"/>
</dbReference>
<keyword evidence="2 3" id="KW-0067">ATP-binding</keyword>
<feature type="binding site" evidence="3">
    <location>
        <position position="68"/>
    </location>
    <ligand>
        <name>ATP</name>
        <dbReference type="ChEBI" id="CHEBI:30616"/>
    </ligand>
</feature>
<sequence length="370" mass="42519">MKTYLNASKIAKIKNDLMEKFTEYQQMIGDLNITKRCDYKVIRYIGAGGYGVVKLAQNNRNGEHVVLKFSKHINGTYVRKSTVRELCLLSQFDHPHIIKLLDICLELRKINDRILPRFTLALELCRCDLRSLIFGQIRYQPIHSQSIFQQILLGLEHLHRYLNGSIRRQYLFHFIQFFSRNIIHRDLKPANVLIGLNGFVKLGDFGLAREMNQENLHTPHVGTKRYMPPEILLKVRTYNESFDMFAAGVILTELFGRKCLFRGDSLTSITRSMVRLLGKVDNSSLPGSEQCQSYRFLFSRHPPGEPQLSNALHERGLADEAANLVEKLLSINPEDRPSASEALAHPYFTNFTLPPEDLLTVLPEELGTYD</sequence>
<dbReference type="InterPro" id="IPR050117">
    <property type="entry name" value="MAPK"/>
</dbReference>
<dbReference type="Gene3D" id="3.30.200.20">
    <property type="entry name" value="Phosphorylase Kinase, domain 1"/>
    <property type="match status" value="1"/>
</dbReference>
<reference evidence="6 7" key="2">
    <citation type="submission" date="2018-11" db="EMBL/GenBank/DDBJ databases">
        <authorList>
            <consortium name="Pathogen Informatics"/>
        </authorList>
    </citation>
    <scope>NUCLEOTIDE SEQUENCE [LARGE SCALE GENOMIC DNA]</scope>
</reference>
<dbReference type="InterPro" id="IPR008271">
    <property type="entry name" value="Ser/Thr_kinase_AS"/>
</dbReference>
<keyword evidence="4" id="KW-0723">Serine/threonine-protein kinase</keyword>
<evidence type="ECO:0000256" key="2">
    <source>
        <dbReference type="ARBA" id="ARBA00022840"/>
    </source>
</evidence>
<dbReference type="Pfam" id="PF00069">
    <property type="entry name" value="Pkinase"/>
    <property type="match status" value="1"/>
</dbReference>
<keyword evidence="4" id="KW-0808">Transferase</keyword>
<evidence type="ECO:0000256" key="3">
    <source>
        <dbReference type="PROSITE-ProRule" id="PRU10141"/>
    </source>
</evidence>
<dbReference type="AlphaFoldDB" id="A0A0R3T396"/>
<dbReference type="InterPro" id="IPR017441">
    <property type="entry name" value="Protein_kinase_ATP_BS"/>
</dbReference>
<accession>A0A0R3T396</accession>
<dbReference type="Proteomes" id="UP000278807">
    <property type="component" value="Unassembled WGS sequence"/>
</dbReference>
<dbReference type="SUPFAM" id="SSF56112">
    <property type="entry name" value="Protein kinase-like (PK-like)"/>
    <property type="match status" value="1"/>
</dbReference>
<dbReference type="PANTHER" id="PTHR24055">
    <property type="entry name" value="MITOGEN-ACTIVATED PROTEIN KINASE"/>
    <property type="match status" value="1"/>
</dbReference>
<dbReference type="OrthoDB" id="4062651at2759"/>
<organism evidence="8">
    <name type="scientific">Rodentolepis nana</name>
    <name type="common">Dwarf tapeworm</name>
    <name type="synonym">Hymenolepis nana</name>
    <dbReference type="NCBI Taxonomy" id="102285"/>
    <lineage>
        <taxon>Eukaryota</taxon>
        <taxon>Metazoa</taxon>
        <taxon>Spiralia</taxon>
        <taxon>Lophotrochozoa</taxon>
        <taxon>Platyhelminthes</taxon>
        <taxon>Cestoda</taxon>
        <taxon>Eucestoda</taxon>
        <taxon>Cyclophyllidea</taxon>
        <taxon>Hymenolepididae</taxon>
        <taxon>Rodentolepis</taxon>
    </lineage>
</organism>
<proteinExistence type="inferred from homology"/>
<keyword evidence="7" id="KW-1185">Reference proteome</keyword>
<protein>
    <submittedName>
        <fullName evidence="8">Protein kinase domain-containing protein</fullName>
    </submittedName>
</protein>
<feature type="domain" description="Protein kinase" evidence="5">
    <location>
        <begin position="39"/>
        <end position="348"/>
    </location>
</feature>
<dbReference type="Gene3D" id="1.10.510.10">
    <property type="entry name" value="Transferase(Phosphotransferase) domain 1"/>
    <property type="match status" value="1"/>
</dbReference>
<dbReference type="PROSITE" id="PS00107">
    <property type="entry name" value="PROTEIN_KINASE_ATP"/>
    <property type="match status" value="1"/>
</dbReference>
<evidence type="ECO:0000313" key="7">
    <source>
        <dbReference type="Proteomes" id="UP000278807"/>
    </source>
</evidence>
<dbReference type="GO" id="GO:0004674">
    <property type="term" value="F:protein serine/threonine kinase activity"/>
    <property type="evidence" value="ECO:0007669"/>
    <property type="project" value="UniProtKB-KW"/>
</dbReference>
<evidence type="ECO:0000256" key="4">
    <source>
        <dbReference type="RuleBase" id="RU000304"/>
    </source>
</evidence>